<name>A0AAI8VSL4_9PEZI</name>
<protein>
    <submittedName>
        <fullName evidence="2">Uu.00g050230.m01.CDS01</fullName>
    </submittedName>
</protein>
<dbReference type="InterPro" id="IPR055509">
    <property type="entry name" value="DUF7082"/>
</dbReference>
<sequence length="167" mass="18829">MVTHPSITTLPMPTSSAPQLIRTSTIQTSGSFSPAQMNPYAMHSAKANLKIDSDLEAIASNWTQEDFKPVTISERPPNSICISCIYWAEKNECYVTSVDTISLLEQLVASPARFTVEKKNRIRRNLEEFRPLTVSKAKADSEEFFKIIMAFPDPKPRNIKKHVKVFP</sequence>
<feature type="domain" description="DUF7082" evidence="1">
    <location>
        <begin position="66"/>
        <end position="167"/>
    </location>
</feature>
<dbReference type="Pfam" id="PF23305">
    <property type="entry name" value="DUF7082"/>
    <property type="match status" value="1"/>
</dbReference>
<dbReference type="AlphaFoldDB" id="A0AAI8VSL4"/>
<dbReference type="GO" id="GO:0005634">
    <property type="term" value="C:nucleus"/>
    <property type="evidence" value="ECO:0007669"/>
    <property type="project" value="TreeGrafter"/>
</dbReference>
<proteinExistence type="predicted"/>
<reference evidence="2" key="1">
    <citation type="submission" date="2023-10" db="EMBL/GenBank/DDBJ databases">
        <authorList>
            <person name="Hackl T."/>
        </authorList>
    </citation>
    <scope>NUCLEOTIDE SEQUENCE</scope>
</reference>
<evidence type="ECO:0000313" key="2">
    <source>
        <dbReference type="EMBL" id="CAJ2510320.1"/>
    </source>
</evidence>
<evidence type="ECO:0000259" key="1">
    <source>
        <dbReference type="Pfam" id="PF23305"/>
    </source>
</evidence>
<dbReference type="EMBL" id="CAUWAG010000014">
    <property type="protein sequence ID" value="CAJ2510320.1"/>
    <property type="molecule type" value="Genomic_DNA"/>
</dbReference>
<evidence type="ECO:0000313" key="3">
    <source>
        <dbReference type="Proteomes" id="UP001295740"/>
    </source>
</evidence>
<keyword evidence="3" id="KW-1185">Reference proteome</keyword>
<gene>
    <name evidence="2" type="ORF">KHLLAP_LOCUS10788</name>
</gene>
<dbReference type="PANTHER" id="PTHR39463:SF1">
    <property type="entry name" value="MEDUSA"/>
    <property type="match status" value="1"/>
</dbReference>
<organism evidence="2 3">
    <name type="scientific">Anthostomella pinea</name>
    <dbReference type="NCBI Taxonomy" id="933095"/>
    <lineage>
        <taxon>Eukaryota</taxon>
        <taxon>Fungi</taxon>
        <taxon>Dikarya</taxon>
        <taxon>Ascomycota</taxon>
        <taxon>Pezizomycotina</taxon>
        <taxon>Sordariomycetes</taxon>
        <taxon>Xylariomycetidae</taxon>
        <taxon>Xylariales</taxon>
        <taxon>Xylariaceae</taxon>
        <taxon>Anthostomella</taxon>
    </lineage>
</organism>
<dbReference type="Proteomes" id="UP001295740">
    <property type="component" value="Unassembled WGS sequence"/>
</dbReference>
<dbReference type="PANTHER" id="PTHR39463">
    <property type="entry name" value="MEDUSA"/>
    <property type="match status" value="1"/>
</dbReference>
<accession>A0AAI8VSL4</accession>
<comment type="caution">
    <text evidence="2">The sequence shown here is derived from an EMBL/GenBank/DDBJ whole genome shotgun (WGS) entry which is preliminary data.</text>
</comment>